<keyword evidence="1" id="KW-1133">Transmembrane helix</keyword>
<feature type="transmembrane region" description="Helical" evidence="1">
    <location>
        <begin position="379"/>
        <end position="401"/>
    </location>
</feature>
<keyword evidence="3" id="KW-1185">Reference proteome</keyword>
<keyword evidence="1" id="KW-0812">Transmembrane</keyword>
<evidence type="ECO:0008006" key="4">
    <source>
        <dbReference type="Google" id="ProtNLM"/>
    </source>
</evidence>
<feature type="transmembrane region" description="Helical" evidence="1">
    <location>
        <begin position="223"/>
        <end position="246"/>
    </location>
</feature>
<feature type="transmembrane region" description="Helical" evidence="1">
    <location>
        <begin position="95"/>
        <end position="128"/>
    </location>
</feature>
<evidence type="ECO:0000256" key="1">
    <source>
        <dbReference type="SAM" id="Phobius"/>
    </source>
</evidence>
<name>U3PG95_LEIXC</name>
<evidence type="ECO:0000313" key="3">
    <source>
        <dbReference type="Proteomes" id="UP000016743"/>
    </source>
</evidence>
<feature type="transmembrane region" description="Helical" evidence="1">
    <location>
        <begin position="54"/>
        <end position="74"/>
    </location>
</feature>
<gene>
    <name evidence="2" type="ORF">O159_28250</name>
</gene>
<accession>U3PG95</accession>
<keyword evidence="1" id="KW-0472">Membrane</keyword>
<dbReference type="PATRIC" id="fig|1389489.3.peg.2708"/>
<feature type="transmembrane region" description="Helical" evidence="1">
    <location>
        <begin position="280"/>
        <end position="300"/>
    </location>
</feature>
<dbReference type="RefSeq" id="WP_021756173.1">
    <property type="nucleotide sequence ID" value="NC_022438.1"/>
</dbReference>
<dbReference type="eggNOG" id="COG0577">
    <property type="taxonomic scope" value="Bacteria"/>
</dbReference>
<dbReference type="KEGG" id="lxy:O159_28250"/>
<feature type="transmembrane region" description="Helical" evidence="1">
    <location>
        <begin position="194"/>
        <end position="217"/>
    </location>
</feature>
<proteinExistence type="predicted"/>
<dbReference type="HOGENOM" id="CLU_019122_1_1_11"/>
<sequence length="443" mass="45889">MTTLRLAWLFARRGATDRATIVLPVVAFAVATALLLIVAGGAQTFFSWNDQLAFLYQVLAVLTLALLVVPLVALGGSAARLSARRRDERLAGLRLLGASPALVSSLTVIESTALALLGALAGVVLYLLAVPFVGLLSFRGSPLGSAVLLAPGWIVAAVLGLGVLAAASAALGLRRVILSPLGVRTRQRPQRAHWLRVVIGSGAIAGASVLMGMIGLVQSMVGLLTVFAVGFGGALAVLNLIGPWALRLDAAHQVRRAATTRRLIAARSVLESPKAAWRQVSGVAMTSFTAVFAGVGMALLDSVGKQLDRDSRLLVADIRTGVVTTIVASFLMVACSAGVNQAAAVLDRRDLYVSLDRLGMPVAEMDAARGRAVLSPLRFTTIGSAVAAAVVVLPLTGISLILSPLSLAVVAGCLALGILLVWVALLATRPVLRRVLAYPEPAL</sequence>
<feature type="transmembrane region" description="Helical" evidence="1">
    <location>
        <begin position="320"/>
        <end position="339"/>
    </location>
</feature>
<dbReference type="OrthoDB" id="5118998at2"/>
<dbReference type="STRING" id="1389489.O159_28250"/>
<evidence type="ECO:0000313" key="2">
    <source>
        <dbReference type="EMBL" id="AGW42703.1"/>
    </source>
</evidence>
<dbReference type="AlphaFoldDB" id="U3PG95"/>
<organism evidence="2 3">
    <name type="scientific">Leifsonia xyli subsp. cynodontis DSM 46306</name>
    <dbReference type="NCBI Taxonomy" id="1389489"/>
    <lineage>
        <taxon>Bacteria</taxon>
        <taxon>Bacillati</taxon>
        <taxon>Actinomycetota</taxon>
        <taxon>Actinomycetes</taxon>
        <taxon>Micrococcales</taxon>
        <taxon>Microbacteriaceae</taxon>
        <taxon>Leifsonia</taxon>
    </lineage>
</organism>
<feature type="transmembrane region" description="Helical" evidence="1">
    <location>
        <begin position="21"/>
        <end position="42"/>
    </location>
</feature>
<feature type="transmembrane region" description="Helical" evidence="1">
    <location>
        <begin position="407"/>
        <end position="427"/>
    </location>
</feature>
<dbReference type="Proteomes" id="UP000016743">
    <property type="component" value="Chromosome"/>
</dbReference>
<reference evidence="2 3" key="1">
    <citation type="journal article" date="2013" name="Genome Announc.">
        <title>Complete Genome Sequence of Leifsonia xyli subsp. cynodontis Strain DSM46306, a Gram-Positive Bacterial Pathogen of Grasses.</title>
        <authorList>
            <person name="Monteiro-Vitorello C.B."/>
            <person name="Zerillo M.M."/>
            <person name="Van Sluys M.A."/>
            <person name="Camargo L.E."/>
            <person name="Kitajima J.P."/>
        </authorList>
    </citation>
    <scope>NUCLEOTIDE SEQUENCE [LARGE SCALE GENOMIC DNA]</scope>
    <source>
        <strain evidence="2 3">DSM 46306</strain>
    </source>
</reference>
<feature type="transmembrane region" description="Helical" evidence="1">
    <location>
        <begin position="148"/>
        <end position="173"/>
    </location>
</feature>
<dbReference type="EMBL" id="CP006734">
    <property type="protein sequence ID" value="AGW42703.1"/>
    <property type="molecule type" value="Genomic_DNA"/>
</dbReference>
<protein>
    <recommendedName>
        <fullName evidence="4">Permease</fullName>
    </recommendedName>
</protein>